<gene>
    <name evidence="3" type="ORF">GH723_07740</name>
</gene>
<dbReference type="InterPro" id="IPR003744">
    <property type="entry name" value="YhhQ"/>
</dbReference>
<sequence length="235" mass="25026">MPATPASTRPVSTSALPSPVSRVAVAAVGAYVGAQVIADVASLKIGQVAGRAVDMGTWIYPITFTVRDVVHKTLGRRAARTLVVTAAAVNLFMALYLQWVAGAPSDPSFALGAEFEAVLAPLWRITIASIVAEVVSELADTEVYHWFVRRVTARHQWARVLTSNAVSVPLDNVIFAVVAFGALPGLTDHALTLPWEAVWDVFLVNLTVKAAVSVASVPLIYLAPDRDWSADPDDA</sequence>
<feature type="transmembrane region" description="Helical" evidence="2">
    <location>
        <begin position="82"/>
        <end position="101"/>
    </location>
</feature>
<keyword evidence="4" id="KW-1185">Reference proteome</keyword>
<reference evidence="3 4" key="1">
    <citation type="submission" date="2019-11" db="EMBL/GenBank/DDBJ databases">
        <authorList>
            <person name="He Y."/>
        </authorList>
    </citation>
    <scope>NUCLEOTIDE SEQUENCE [LARGE SCALE GENOMIC DNA]</scope>
    <source>
        <strain evidence="3 4">SCSIO 58843</strain>
    </source>
</reference>
<keyword evidence="2" id="KW-0472">Membrane</keyword>
<feature type="transmembrane region" description="Helical" evidence="2">
    <location>
        <begin position="121"/>
        <end position="139"/>
    </location>
</feature>
<dbReference type="KEGG" id="atq:GH723_07740"/>
<accession>A0A5Q2RHE6</accession>
<feature type="transmembrane region" description="Helical" evidence="2">
    <location>
        <begin position="202"/>
        <end position="223"/>
    </location>
</feature>
<keyword evidence="2" id="KW-1133">Transmembrane helix</keyword>
<evidence type="ECO:0000256" key="1">
    <source>
        <dbReference type="NCBIfam" id="TIGR00697"/>
    </source>
</evidence>
<protein>
    <recommendedName>
        <fullName evidence="1">Queuosine precursor transporter</fullName>
    </recommendedName>
</protein>
<dbReference type="Proteomes" id="UP000334019">
    <property type="component" value="Chromosome"/>
</dbReference>
<dbReference type="EMBL" id="CP045851">
    <property type="protein sequence ID" value="QGG95004.1"/>
    <property type="molecule type" value="Genomic_DNA"/>
</dbReference>
<dbReference type="AlphaFoldDB" id="A0A5Q2RHE6"/>
<evidence type="ECO:0000313" key="3">
    <source>
        <dbReference type="EMBL" id="QGG95004.1"/>
    </source>
</evidence>
<evidence type="ECO:0000256" key="2">
    <source>
        <dbReference type="SAM" id="Phobius"/>
    </source>
</evidence>
<organism evidence="3 4">
    <name type="scientific">Actinomarinicola tropica</name>
    <dbReference type="NCBI Taxonomy" id="2789776"/>
    <lineage>
        <taxon>Bacteria</taxon>
        <taxon>Bacillati</taxon>
        <taxon>Actinomycetota</taxon>
        <taxon>Acidimicrobiia</taxon>
        <taxon>Acidimicrobiales</taxon>
        <taxon>Iamiaceae</taxon>
        <taxon>Actinomarinicola</taxon>
    </lineage>
</organism>
<evidence type="ECO:0000313" key="4">
    <source>
        <dbReference type="Proteomes" id="UP000334019"/>
    </source>
</evidence>
<name>A0A5Q2RHE6_9ACTN</name>
<feature type="transmembrane region" description="Helical" evidence="2">
    <location>
        <begin position="160"/>
        <end position="182"/>
    </location>
</feature>
<keyword evidence="2" id="KW-0812">Transmembrane</keyword>
<dbReference type="PANTHER" id="PTHR34300:SF2">
    <property type="entry name" value="QUEUOSINE PRECURSOR TRANSPORTER-RELATED"/>
    <property type="match status" value="1"/>
</dbReference>
<dbReference type="Pfam" id="PF02592">
    <property type="entry name" value="Vut_1"/>
    <property type="match status" value="1"/>
</dbReference>
<proteinExistence type="predicted"/>
<dbReference type="PANTHER" id="PTHR34300">
    <property type="entry name" value="QUEUOSINE PRECURSOR TRANSPORTER-RELATED"/>
    <property type="match status" value="1"/>
</dbReference>
<dbReference type="NCBIfam" id="TIGR00697">
    <property type="entry name" value="queuosine precursor transporter"/>
    <property type="match status" value="1"/>
</dbReference>